<dbReference type="Proteomes" id="UP001314263">
    <property type="component" value="Unassembled WGS sequence"/>
</dbReference>
<feature type="transmembrane region" description="Helical" evidence="2">
    <location>
        <begin position="194"/>
        <end position="216"/>
    </location>
</feature>
<gene>
    <name evidence="3" type="ORF">CVIRNUC_008782</name>
</gene>
<organism evidence="3 4">
    <name type="scientific">Coccomyxa viridis</name>
    <dbReference type="NCBI Taxonomy" id="1274662"/>
    <lineage>
        <taxon>Eukaryota</taxon>
        <taxon>Viridiplantae</taxon>
        <taxon>Chlorophyta</taxon>
        <taxon>core chlorophytes</taxon>
        <taxon>Trebouxiophyceae</taxon>
        <taxon>Trebouxiophyceae incertae sedis</taxon>
        <taxon>Coccomyxaceae</taxon>
        <taxon>Coccomyxa</taxon>
    </lineage>
</organism>
<protein>
    <submittedName>
        <fullName evidence="3">Uncharacterized protein</fullName>
    </submittedName>
</protein>
<feature type="transmembrane region" description="Helical" evidence="2">
    <location>
        <begin position="138"/>
        <end position="161"/>
    </location>
</feature>
<feature type="region of interest" description="Disordered" evidence="1">
    <location>
        <begin position="334"/>
        <end position="354"/>
    </location>
</feature>
<sequence length="354" mass="38977">MLRSSCRSLGSSESRGGLLGQFLCSHTIPWHAHLPRPMFRTRTTLRRHVSNTSQICRASYPVSRRGFRLVVRCQGDKGQQKPMSQQNRDRLIIVGTTVVLAAAIALAGSIQQDDLADAIYGDGVSTGLGSISNSPGDLAAGLLWSVSLYFCSPLQLLLLFLGRIETERPSDWVLHQLGMLTGQRLDDPGYSAPLYLRVPTLVLFLLSGFAVSYVLSASLGDNTWGVSTGIGSCFAAAIYEVGRPARLSSNEAIKLEHQWQDFAKFADQRLRRSGRCHESEVRDALQKADRRLRGPNSLSESALRDMIRNWHPAADRTATGYYKNMSLRAQVDPFTGQTIGSEDAVPASRRQAEQ</sequence>
<keyword evidence="2" id="KW-0472">Membrane</keyword>
<dbReference type="EMBL" id="CAUYUE010000012">
    <property type="protein sequence ID" value="CAK0785572.1"/>
    <property type="molecule type" value="Genomic_DNA"/>
</dbReference>
<keyword evidence="2" id="KW-0812">Transmembrane</keyword>
<keyword evidence="4" id="KW-1185">Reference proteome</keyword>
<reference evidence="3 4" key="1">
    <citation type="submission" date="2023-10" db="EMBL/GenBank/DDBJ databases">
        <authorList>
            <person name="Maclean D."/>
            <person name="Macfadyen A."/>
        </authorList>
    </citation>
    <scope>NUCLEOTIDE SEQUENCE [LARGE SCALE GENOMIC DNA]</scope>
</reference>
<accession>A0AAV1IFW4</accession>
<evidence type="ECO:0000256" key="2">
    <source>
        <dbReference type="SAM" id="Phobius"/>
    </source>
</evidence>
<evidence type="ECO:0000256" key="1">
    <source>
        <dbReference type="SAM" id="MobiDB-lite"/>
    </source>
</evidence>
<keyword evidence="2" id="KW-1133">Transmembrane helix</keyword>
<evidence type="ECO:0000313" key="4">
    <source>
        <dbReference type="Proteomes" id="UP001314263"/>
    </source>
</evidence>
<evidence type="ECO:0000313" key="3">
    <source>
        <dbReference type="EMBL" id="CAK0785572.1"/>
    </source>
</evidence>
<feature type="transmembrane region" description="Helical" evidence="2">
    <location>
        <begin position="91"/>
        <end position="110"/>
    </location>
</feature>
<proteinExistence type="predicted"/>
<comment type="caution">
    <text evidence="3">The sequence shown here is derived from an EMBL/GenBank/DDBJ whole genome shotgun (WGS) entry which is preliminary data.</text>
</comment>
<dbReference type="AlphaFoldDB" id="A0AAV1IFW4"/>
<name>A0AAV1IFW4_9CHLO</name>